<dbReference type="AlphaFoldDB" id="A0A1H8NE76"/>
<evidence type="ECO:0000313" key="1">
    <source>
        <dbReference type="EMBL" id="SEO27768.1"/>
    </source>
</evidence>
<dbReference type="EMBL" id="FOCX01000010">
    <property type="protein sequence ID" value="SEO27768.1"/>
    <property type="molecule type" value="Genomic_DNA"/>
</dbReference>
<evidence type="ECO:0000313" key="2">
    <source>
        <dbReference type="Proteomes" id="UP000198775"/>
    </source>
</evidence>
<dbReference type="Proteomes" id="UP000198775">
    <property type="component" value="Unassembled WGS sequence"/>
</dbReference>
<accession>A0A1H8NE76</accession>
<gene>
    <name evidence="1" type="ORF">SAMN05216388_1010117</name>
</gene>
<keyword evidence="2" id="KW-1185">Reference proteome</keyword>
<sequence>MTDLTEIGGGGEFTASDDEIERALEAASDELGEPVETIAEEVAYILDSGTGSATNEGVAGTSVGANATAASDPRLEALELYKLNNRI</sequence>
<proteinExistence type="predicted"/>
<reference evidence="2" key="1">
    <citation type="submission" date="2016-10" db="EMBL/GenBank/DDBJ databases">
        <authorList>
            <person name="Varghese N."/>
            <person name="Submissions S."/>
        </authorList>
    </citation>
    <scope>NUCLEOTIDE SEQUENCE [LARGE SCALE GENOMIC DNA]</scope>
    <source>
        <strain evidence="2">IBRC-M 10043</strain>
    </source>
</reference>
<dbReference type="OrthoDB" id="237839at2157"/>
<dbReference type="RefSeq" id="WP_092660435.1">
    <property type="nucleotide sequence ID" value="NZ_FOCX01000010.1"/>
</dbReference>
<protein>
    <submittedName>
        <fullName evidence="1">Uncharacterized protein</fullName>
    </submittedName>
</protein>
<organism evidence="1 2">
    <name type="scientific">Halorientalis persicus</name>
    <dbReference type="NCBI Taxonomy" id="1367881"/>
    <lineage>
        <taxon>Archaea</taxon>
        <taxon>Methanobacteriati</taxon>
        <taxon>Methanobacteriota</taxon>
        <taxon>Stenosarchaea group</taxon>
        <taxon>Halobacteria</taxon>
        <taxon>Halobacteriales</taxon>
        <taxon>Haloarculaceae</taxon>
        <taxon>Halorientalis</taxon>
    </lineage>
</organism>
<name>A0A1H8NE76_9EURY</name>